<feature type="domain" description="HAT C-terminal dimerisation" evidence="1">
    <location>
        <begin position="12"/>
        <end position="91"/>
    </location>
</feature>
<reference evidence="2 4" key="2">
    <citation type="journal article" date="2013" name="Nature">
        <title>Insights into bilaterian evolution from three spiralian genomes.</title>
        <authorList>
            <person name="Simakov O."/>
            <person name="Marletaz F."/>
            <person name="Cho S.J."/>
            <person name="Edsinger-Gonzales E."/>
            <person name="Havlak P."/>
            <person name="Hellsten U."/>
            <person name="Kuo D.H."/>
            <person name="Larsson T."/>
            <person name="Lv J."/>
            <person name="Arendt D."/>
            <person name="Savage R."/>
            <person name="Osoegawa K."/>
            <person name="de Jong P."/>
            <person name="Grimwood J."/>
            <person name="Chapman J.A."/>
            <person name="Shapiro H."/>
            <person name="Aerts A."/>
            <person name="Otillar R.P."/>
            <person name="Terry A.Y."/>
            <person name="Boore J.L."/>
            <person name="Grigoriev I.V."/>
            <person name="Lindberg D.R."/>
            <person name="Seaver E.C."/>
            <person name="Weisblat D.A."/>
            <person name="Putnam N.H."/>
            <person name="Rokhsar D.S."/>
        </authorList>
    </citation>
    <scope>NUCLEOTIDE SEQUENCE</scope>
    <source>
        <strain evidence="2 4">I ESC-2004</strain>
    </source>
</reference>
<feature type="non-terminal residue" evidence="2">
    <location>
        <position position="1"/>
    </location>
</feature>
<evidence type="ECO:0000313" key="3">
    <source>
        <dbReference type="EnsemblMetazoa" id="CapteP138181"/>
    </source>
</evidence>
<dbReference type="PANTHER" id="PTHR47611:SF3">
    <property type="entry name" value="HAT C-TERMINAL DIMERISATION DOMAIN-CONTAINING PROTEIN"/>
    <property type="match status" value="1"/>
</dbReference>
<dbReference type="GO" id="GO:0046983">
    <property type="term" value="F:protein dimerization activity"/>
    <property type="evidence" value="ECO:0007669"/>
    <property type="project" value="InterPro"/>
</dbReference>
<dbReference type="Proteomes" id="UP000014760">
    <property type="component" value="Unassembled WGS sequence"/>
</dbReference>
<reference evidence="3" key="3">
    <citation type="submission" date="2015-06" db="UniProtKB">
        <authorList>
            <consortium name="EnsemblMetazoa"/>
        </authorList>
    </citation>
    <scope>IDENTIFICATION</scope>
</reference>
<protein>
    <recommendedName>
        <fullName evidence="1">HAT C-terminal dimerisation domain-containing protein</fullName>
    </recommendedName>
</protein>
<dbReference type="PANTHER" id="PTHR47611">
    <property type="entry name" value="HAT DIMERISATION DOMAIN, C-TERMINAL"/>
    <property type="match status" value="1"/>
</dbReference>
<dbReference type="OrthoDB" id="10023994at2759"/>
<gene>
    <name evidence="2" type="ORF">CAPTEDRAFT_138181</name>
</gene>
<name>R7TXD1_CAPTE</name>
<dbReference type="InterPro" id="IPR008906">
    <property type="entry name" value="HATC_C_dom"/>
</dbReference>
<dbReference type="AlphaFoldDB" id="R7TXD1"/>
<dbReference type="HOGENOM" id="CLU_009123_17_0_1"/>
<keyword evidence="4" id="KW-1185">Reference proteome</keyword>
<dbReference type="EMBL" id="KB309055">
    <property type="protein sequence ID" value="ELT95635.1"/>
    <property type="molecule type" value="Genomic_DNA"/>
</dbReference>
<dbReference type="OMA" id="REIFCAF"/>
<sequence length="92" mass="9962">QADASISTVLAEVQRYLSEPQTPTQDPLKWWAAKEAAYPSVAVIARHILAVPASSVPAERIFSLAGNIVTNKRTKLTSSNVDSLIFLAKNMP</sequence>
<evidence type="ECO:0000313" key="2">
    <source>
        <dbReference type="EMBL" id="ELT95635.1"/>
    </source>
</evidence>
<dbReference type="Pfam" id="PF05699">
    <property type="entry name" value="Dimer_Tnp_hAT"/>
    <property type="match status" value="1"/>
</dbReference>
<accession>R7TXD1</accession>
<evidence type="ECO:0000313" key="4">
    <source>
        <dbReference type="Proteomes" id="UP000014760"/>
    </source>
</evidence>
<dbReference type="SUPFAM" id="SSF53098">
    <property type="entry name" value="Ribonuclease H-like"/>
    <property type="match status" value="1"/>
</dbReference>
<evidence type="ECO:0000259" key="1">
    <source>
        <dbReference type="Pfam" id="PF05699"/>
    </source>
</evidence>
<dbReference type="EnsemblMetazoa" id="CapteT138181">
    <property type="protein sequence ID" value="CapteP138181"/>
    <property type="gene ID" value="CapteG138181"/>
</dbReference>
<reference evidence="4" key="1">
    <citation type="submission" date="2012-12" db="EMBL/GenBank/DDBJ databases">
        <authorList>
            <person name="Hellsten U."/>
            <person name="Grimwood J."/>
            <person name="Chapman J.A."/>
            <person name="Shapiro H."/>
            <person name="Aerts A."/>
            <person name="Otillar R.P."/>
            <person name="Terry A.Y."/>
            <person name="Boore J.L."/>
            <person name="Simakov O."/>
            <person name="Marletaz F."/>
            <person name="Cho S.-J."/>
            <person name="Edsinger-Gonzales E."/>
            <person name="Havlak P."/>
            <person name="Kuo D.-H."/>
            <person name="Larsson T."/>
            <person name="Lv J."/>
            <person name="Arendt D."/>
            <person name="Savage R."/>
            <person name="Osoegawa K."/>
            <person name="de Jong P."/>
            <person name="Lindberg D.R."/>
            <person name="Seaver E.C."/>
            <person name="Weisblat D.A."/>
            <person name="Putnam N.H."/>
            <person name="Grigoriev I.V."/>
            <person name="Rokhsar D.S."/>
        </authorList>
    </citation>
    <scope>NUCLEOTIDE SEQUENCE</scope>
    <source>
        <strain evidence="4">I ESC-2004</strain>
    </source>
</reference>
<dbReference type="EMBL" id="AMQN01011729">
    <property type="status" value="NOT_ANNOTATED_CDS"/>
    <property type="molecule type" value="Genomic_DNA"/>
</dbReference>
<proteinExistence type="predicted"/>
<organism evidence="2">
    <name type="scientific">Capitella teleta</name>
    <name type="common">Polychaete worm</name>
    <dbReference type="NCBI Taxonomy" id="283909"/>
    <lineage>
        <taxon>Eukaryota</taxon>
        <taxon>Metazoa</taxon>
        <taxon>Spiralia</taxon>
        <taxon>Lophotrochozoa</taxon>
        <taxon>Annelida</taxon>
        <taxon>Polychaeta</taxon>
        <taxon>Sedentaria</taxon>
        <taxon>Scolecida</taxon>
        <taxon>Capitellidae</taxon>
        <taxon>Capitella</taxon>
    </lineage>
</organism>
<dbReference type="InterPro" id="IPR012337">
    <property type="entry name" value="RNaseH-like_sf"/>
</dbReference>